<proteinExistence type="predicted"/>
<feature type="compositionally biased region" description="Polar residues" evidence="1">
    <location>
        <begin position="17"/>
        <end position="27"/>
    </location>
</feature>
<protein>
    <submittedName>
        <fullName evidence="2">Uncharacterized protein</fullName>
    </submittedName>
</protein>
<comment type="caution">
    <text evidence="2">The sequence shown here is derived from an EMBL/GenBank/DDBJ whole genome shotgun (WGS) entry which is preliminary data.</text>
</comment>
<sequence length="139" mass="15909">MKEEVNKNNAESRETDSTVQEDNNRSGMIQDANDADIRPIYDEEQMAEVKLLLIEYLCYRQQQTEQPEIINEGQHGQILNETSNKAKIEKEIDVIETMNIKLELSVAKLKQTTSLLANNVELKAQIQEKVFAIVALKMT</sequence>
<feature type="compositionally biased region" description="Basic and acidic residues" evidence="1">
    <location>
        <begin position="1"/>
        <end position="16"/>
    </location>
</feature>
<accession>A0ABQ5BRE8</accession>
<keyword evidence="3" id="KW-1185">Reference proteome</keyword>
<reference evidence="2" key="1">
    <citation type="journal article" date="2022" name="Int. J. Mol. Sci.">
        <title>Draft Genome of Tanacetum Coccineum: Genomic Comparison of Closely Related Tanacetum-Family Plants.</title>
        <authorList>
            <person name="Yamashiro T."/>
            <person name="Shiraishi A."/>
            <person name="Nakayama K."/>
            <person name="Satake H."/>
        </authorList>
    </citation>
    <scope>NUCLEOTIDE SEQUENCE</scope>
</reference>
<evidence type="ECO:0000256" key="1">
    <source>
        <dbReference type="SAM" id="MobiDB-lite"/>
    </source>
</evidence>
<dbReference type="Proteomes" id="UP001151760">
    <property type="component" value="Unassembled WGS sequence"/>
</dbReference>
<feature type="region of interest" description="Disordered" evidence="1">
    <location>
        <begin position="1"/>
        <end position="37"/>
    </location>
</feature>
<gene>
    <name evidence="2" type="ORF">Tco_0876131</name>
</gene>
<evidence type="ECO:0000313" key="2">
    <source>
        <dbReference type="EMBL" id="GJT17425.1"/>
    </source>
</evidence>
<reference evidence="2" key="2">
    <citation type="submission" date="2022-01" db="EMBL/GenBank/DDBJ databases">
        <authorList>
            <person name="Yamashiro T."/>
            <person name="Shiraishi A."/>
            <person name="Satake H."/>
            <person name="Nakayama K."/>
        </authorList>
    </citation>
    <scope>NUCLEOTIDE SEQUENCE</scope>
</reference>
<organism evidence="2 3">
    <name type="scientific">Tanacetum coccineum</name>
    <dbReference type="NCBI Taxonomy" id="301880"/>
    <lineage>
        <taxon>Eukaryota</taxon>
        <taxon>Viridiplantae</taxon>
        <taxon>Streptophyta</taxon>
        <taxon>Embryophyta</taxon>
        <taxon>Tracheophyta</taxon>
        <taxon>Spermatophyta</taxon>
        <taxon>Magnoliopsida</taxon>
        <taxon>eudicotyledons</taxon>
        <taxon>Gunneridae</taxon>
        <taxon>Pentapetalae</taxon>
        <taxon>asterids</taxon>
        <taxon>campanulids</taxon>
        <taxon>Asterales</taxon>
        <taxon>Asteraceae</taxon>
        <taxon>Asteroideae</taxon>
        <taxon>Anthemideae</taxon>
        <taxon>Anthemidinae</taxon>
        <taxon>Tanacetum</taxon>
    </lineage>
</organism>
<evidence type="ECO:0000313" key="3">
    <source>
        <dbReference type="Proteomes" id="UP001151760"/>
    </source>
</evidence>
<dbReference type="EMBL" id="BQNB010013555">
    <property type="protein sequence ID" value="GJT17425.1"/>
    <property type="molecule type" value="Genomic_DNA"/>
</dbReference>
<name>A0ABQ5BRE8_9ASTR</name>